<feature type="compositionally biased region" description="Basic and acidic residues" evidence="3">
    <location>
        <begin position="244"/>
        <end position="257"/>
    </location>
</feature>
<dbReference type="PANTHER" id="PTHR12499">
    <property type="entry name" value="OPTIC ATROPHY 3 PROTEIN OPA3"/>
    <property type="match status" value="1"/>
</dbReference>
<comment type="caution">
    <text evidence="5">The sequence shown here is derived from an EMBL/GenBank/DDBJ whole genome shotgun (WGS) entry which is preliminary data.</text>
</comment>
<keyword evidence="4" id="KW-0812">Transmembrane</keyword>
<comment type="similarity">
    <text evidence="1">Belongs to the OPA3 family.</text>
</comment>
<dbReference type="RefSeq" id="XP_070889085.1">
    <property type="nucleotide sequence ID" value="XM_071027072.1"/>
</dbReference>
<dbReference type="GeneID" id="98142144"/>
<sequence>MSLTLKLSSLVIRTLSKPIANQIKAQAREHERFRRICVSMAQGLHRLDMRLRLGTIRDNATAQRRAAAEAEVRKHIPTSPTVKTQAETAAEEEAIAKAKEAEKPAPKPHIRPLSESKAIESGATFISEGFLFLVAGGLILFESWRSRRKETTRRDDVAARLKELEDSQRVDREAFLALEKEFIALEKELLRTKAKHGEPPKSARRILPREIWDIDPEPAAEPEEQSWFSAISSYFSFGQNPEQVAEKVAKDSQKEVPKVPTEPPSSTATVAPPKTEPVIEVKKV</sequence>
<accession>A0ABR4LZY4</accession>
<dbReference type="Pfam" id="PF07047">
    <property type="entry name" value="OPA3"/>
    <property type="match status" value="1"/>
</dbReference>
<evidence type="ECO:0000256" key="2">
    <source>
        <dbReference type="ARBA" id="ARBA00023054"/>
    </source>
</evidence>
<evidence type="ECO:0000256" key="1">
    <source>
        <dbReference type="ARBA" id="ARBA00007584"/>
    </source>
</evidence>
<evidence type="ECO:0000313" key="5">
    <source>
        <dbReference type="EMBL" id="KAL2870106.1"/>
    </source>
</evidence>
<gene>
    <name evidence="5" type="ORF">BJX67DRAFT_307192</name>
</gene>
<reference evidence="5 6" key="1">
    <citation type="submission" date="2024-07" db="EMBL/GenBank/DDBJ databases">
        <title>Section-level genome sequencing and comparative genomics of Aspergillus sections Usti and Cavernicolus.</title>
        <authorList>
            <consortium name="Lawrence Berkeley National Laboratory"/>
            <person name="Nybo J.L."/>
            <person name="Vesth T.C."/>
            <person name="Theobald S."/>
            <person name="Frisvad J.C."/>
            <person name="Larsen T.O."/>
            <person name="Kjaerboelling I."/>
            <person name="Rothschild-Mancinelli K."/>
            <person name="Lyhne E.K."/>
            <person name="Kogle M.E."/>
            <person name="Barry K."/>
            <person name="Clum A."/>
            <person name="Na H."/>
            <person name="Ledsgaard L."/>
            <person name="Lin J."/>
            <person name="Lipzen A."/>
            <person name="Kuo A."/>
            <person name="Riley R."/>
            <person name="Mondo S."/>
            <person name="Labutti K."/>
            <person name="Haridas S."/>
            <person name="Pangalinan J."/>
            <person name="Salamov A.A."/>
            <person name="Simmons B.A."/>
            <person name="Magnuson J.K."/>
            <person name="Chen J."/>
            <person name="Drula E."/>
            <person name="Henrissat B."/>
            <person name="Wiebenga A."/>
            <person name="Lubbers R.J."/>
            <person name="Gomes A.C."/>
            <person name="Macurrencykelacurrency M.R."/>
            <person name="Stajich J."/>
            <person name="Grigoriev I.V."/>
            <person name="Mortensen U.H."/>
            <person name="De Vries R.P."/>
            <person name="Baker S.E."/>
            <person name="Andersen M.R."/>
        </authorList>
    </citation>
    <scope>NUCLEOTIDE SEQUENCE [LARGE SCALE GENOMIC DNA]</scope>
    <source>
        <strain evidence="5 6">CBS 449.75</strain>
    </source>
</reference>
<keyword evidence="6" id="KW-1185">Reference proteome</keyword>
<evidence type="ECO:0000313" key="6">
    <source>
        <dbReference type="Proteomes" id="UP001610432"/>
    </source>
</evidence>
<protein>
    <submittedName>
        <fullName evidence="5">Optic atrophy 3 protein-domain-containing protein</fullName>
    </submittedName>
</protein>
<dbReference type="Proteomes" id="UP001610432">
    <property type="component" value="Unassembled WGS sequence"/>
</dbReference>
<dbReference type="InterPro" id="IPR010754">
    <property type="entry name" value="OPA3-like"/>
</dbReference>
<organism evidence="5 6">
    <name type="scientific">Aspergillus lucknowensis</name>
    <dbReference type="NCBI Taxonomy" id="176173"/>
    <lineage>
        <taxon>Eukaryota</taxon>
        <taxon>Fungi</taxon>
        <taxon>Dikarya</taxon>
        <taxon>Ascomycota</taxon>
        <taxon>Pezizomycotina</taxon>
        <taxon>Eurotiomycetes</taxon>
        <taxon>Eurotiomycetidae</taxon>
        <taxon>Eurotiales</taxon>
        <taxon>Aspergillaceae</taxon>
        <taxon>Aspergillus</taxon>
        <taxon>Aspergillus subgen. Nidulantes</taxon>
    </lineage>
</organism>
<keyword evidence="4" id="KW-1133">Transmembrane helix</keyword>
<feature type="transmembrane region" description="Helical" evidence="4">
    <location>
        <begin position="125"/>
        <end position="144"/>
    </location>
</feature>
<keyword evidence="2" id="KW-0175">Coiled coil</keyword>
<dbReference type="PANTHER" id="PTHR12499:SF0">
    <property type="entry name" value="OPTIC ATROPHY 3 PROTEIN"/>
    <property type="match status" value="1"/>
</dbReference>
<dbReference type="EMBL" id="JBFXLQ010000007">
    <property type="protein sequence ID" value="KAL2870106.1"/>
    <property type="molecule type" value="Genomic_DNA"/>
</dbReference>
<evidence type="ECO:0000256" key="4">
    <source>
        <dbReference type="SAM" id="Phobius"/>
    </source>
</evidence>
<feature type="region of interest" description="Disordered" evidence="3">
    <location>
        <begin position="244"/>
        <end position="284"/>
    </location>
</feature>
<evidence type="ECO:0000256" key="3">
    <source>
        <dbReference type="SAM" id="MobiDB-lite"/>
    </source>
</evidence>
<proteinExistence type="inferred from homology"/>
<name>A0ABR4LZY4_9EURO</name>
<keyword evidence="4" id="KW-0472">Membrane</keyword>